<dbReference type="EMBL" id="BQXS01004911">
    <property type="protein sequence ID" value="GKT37622.1"/>
    <property type="molecule type" value="Genomic_DNA"/>
</dbReference>
<accession>A0ABQ5KYV5</accession>
<evidence type="ECO:0000313" key="2">
    <source>
        <dbReference type="EMBL" id="GKT37622.1"/>
    </source>
</evidence>
<gene>
    <name evidence="2" type="ORF">ADUPG1_003560</name>
</gene>
<feature type="compositionally biased region" description="Basic and acidic residues" evidence="1">
    <location>
        <begin position="215"/>
        <end position="234"/>
    </location>
</feature>
<feature type="region of interest" description="Disordered" evidence="1">
    <location>
        <begin position="215"/>
        <end position="271"/>
    </location>
</feature>
<dbReference type="Proteomes" id="UP001057375">
    <property type="component" value="Unassembled WGS sequence"/>
</dbReference>
<sequence length="271" mass="31746">MRQYNFEWLQLLKRRPMTGWDRSRVHEVVDLFVRGLKPRFFSEKVSRDLDDLRRYGKKERCVEDPKAVILEEDSVKGVGRYALSLVDRAKCHKTLGKAIVGVRKSSVDVHKRRSRESVSGSDELDLDFSANRGRSGRHVSRRSVRAPMCVYCGKNDHFVWSCSEYMSPDMTRKLVNAERWRVYAATLDDCDMRDERAELEDFRCDIRREEEFARGRGHTPDDYLVKPESRERAPRGRQRSHRDSAPPRDRAPPRDGASPQDRPANWQPLKR</sequence>
<proteinExistence type="predicted"/>
<protein>
    <recommendedName>
        <fullName evidence="4">CCHC-type domain-containing protein</fullName>
    </recommendedName>
</protein>
<keyword evidence="3" id="KW-1185">Reference proteome</keyword>
<evidence type="ECO:0000256" key="1">
    <source>
        <dbReference type="SAM" id="MobiDB-lite"/>
    </source>
</evidence>
<evidence type="ECO:0000313" key="3">
    <source>
        <dbReference type="Proteomes" id="UP001057375"/>
    </source>
</evidence>
<comment type="caution">
    <text evidence="2">The sequence shown here is derived from an EMBL/GenBank/DDBJ whole genome shotgun (WGS) entry which is preliminary data.</text>
</comment>
<reference evidence="2" key="1">
    <citation type="submission" date="2022-03" db="EMBL/GenBank/DDBJ databases">
        <title>Draft genome sequence of Aduncisulcus paluster, a free-living microaerophilic Fornicata.</title>
        <authorList>
            <person name="Yuyama I."/>
            <person name="Kume K."/>
            <person name="Tamura T."/>
            <person name="Inagaki Y."/>
            <person name="Hashimoto T."/>
        </authorList>
    </citation>
    <scope>NUCLEOTIDE SEQUENCE</scope>
    <source>
        <strain evidence="2">NY0171</strain>
    </source>
</reference>
<evidence type="ECO:0008006" key="4">
    <source>
        <dbReference type="Google" id="ProtNLM"/>
    </source>
</evidence>
<name>A0ABQ5KYV5_9EUKA</name>
<feature type="non-terminal residue" evidence="2">
    <location>
        <position position="271"/>
    </location>
</feature>
<feature type="compositionally biased region" description="Basic and acidic residues" evidence="1">
    <location>
        <begin position="241"/>
        <end position="253"/>
    </location>
</feature>
<organism evidence="2 3">
    <name type="scientific">Aduncisulcus paluster</name>
    <dbReference type="NCBI Taxonomy" id="2918883"/>
    <lineage>
        <taxon>Eukaryota</taxon>
        <taxon>Metamonada</taxon>
        <taxon>Carpediemonas-like organisms</taxon>
        <taxon>Aduncisulcus</taxon>
    </lineage>
</organism>